<dbReference type="EMBL" id="JAGINT010000002">
    <property type="protein sequence ID" value="MBP2353584.1"/>
    <property type="molecule type" value="Genomic_DNA"/>
</dbReference>
<dbReference type="InterPro" id="IPR029442">
    <property type="entry name" value="GyrI-like"/>
</dbReference>
<dbReference type="SUPFAM" id="SSF55136">
    <property type="entry name" value="Probable bacterial effector-binding domain"/>
    <property type="match status" value="1"/>
</dbReference>
<accession>A0ABS4UPM1</accession>
<name>A0ABS4UPM1_9ACTN</name>
<proteinExistence type="predicted"/>
<dbReference type="RefSeq" id="WP_209696525.1">
    <property type="nucleotide sequence ID" value="NZ_BAAAVU010000001.1"/>
</dbReference>
<dbReference type="Pfam" id="PF06445">
    <property type="entry name" value="GyrI-like"/>
    <property type="match status" value="1"/>
</dbReference>
<feature type="domain" description="AraC effector-binding" evidence="1">
    <location>
        <begin position="1"/>
        <end position="143"/>
    </location>
</feature>
<organism evidence="2 3">
    <name type="scientific">Kribbella aluminosa</name>
    <dbReference type="NCBI Taxonomy" id="416017"/>
    <lineage>
        <taxon>Bacteria</taxon>
        <taxon>Bacillati</taxon>
        <taxon>Actinomycetota</taxon>
        <taxon>Actinomycetes</taxon>
        <taxon>Propionibacteriales</taxon>
        <taxon>Kribbellaceae</taxon>
        <taxon>Kribbella</taxon>
    </lineage>
</organism>
<dbReference type="InterPro" id="IPR010499">
    <property type="entry name" value="AraC_E-bd"/>
</dbReference>
<gene>
    <name evidence="2" type="ORF">JOF29_004694</name>
</gene>
<evidence type="ECO:0000313" key="3">
    <source>
        <dbReference type="Proteomes" id="UP000755585"/>
    </source>
</evidence>
<sequence length="149" mass="16257">MTIRQVQARPTAVVVAGTTWREFPALWGRLLGEVWDCLRAGGITSGCRNVMLYRDDVPNVEVGVVLEQPCPLTGRVVTSHLPEGTAAVTVHHGPFAGVGAAHDAVVAWCSAHGNEPTRTRWEVYGPHNDDPNQQWTEVYWLVTGSDQSS</sequence>
<keyword evidence="3" id="KW-1185">Reference proteome</keyword>
<evidence type="ECO:0000313" key="2">
    <source>
        <dbReference type="EMBL" id="MBP2353584.1"/>
    </source>
</evidence>
<comment type="caution">
    <text evidence="2">The sequence shown here is derived from an EMBL/GenBank/DDBJ whole genome shotgun (WGS) entry which is preliminary data.</text>
</comment>
<protein>
    <submittedName>
        <fullName evidence="2">Effector-binding domain-containing protein</fullName>
    </submittedName>
</protein>
<dbReference type="InterPro" id="IPR011256">
    <property type="entry name" value="Reg_factor_effector_dom_sf"/>
</dbReference>
<reference evidence="2 3" key="1">
    <citation type="submission" date="2021-03" db="EMBL/GenBank/DDBJ databases">
        <title>Sequencing the genomes of 1000 actinobacteria strains.</title>
        <authorList>
            <person name="Klenk H.-P."/>
        </authorList>
    </citation>
    <scope>NUCLEOTIDE SEQUENCE [LARGE SCALE GENOMIC DNA]</scope>
    <source>
        <strain evidence="2 3">DSM 18824</strain>
    </source>
</reference>
<dbReference type="SMART" id="SM00871">
    <property type="entry name" value="AraC_E_bind"/>
    <property type="match status" value="1"/>
</dbReference>
<evidence type="ECO:0000259" key="1">
    <source>
        <dbReference type="SMART" id="SM00871"/>
    </source>
</evidence>
<dbReference type="Gene3D" id="3.20.80.10">
    <property type="entry name" value="Regulatory factor, effector binding domain"/>
    <property type="match status" value="1"/>
</dbReference>
<dbReference type="Proteomes" id="UP000755585">
    <property type="component" value="Unassembled WGS sequence"/>
</dbReference>